<dbReference type="AlphaFoldDB" id="H3H879"/>
<keyword evidence="5" id="KW-1185">Reference proteome</keyword>
<dbReference type="InterPro" id="IPR036875">
    <property type="entry name" value="Znf_CCHC_sf"/>
</dbReference>
<evidence type="ECO:0000256" key="1">
    <source>
        <dbReference type="PROSITE-ProRule" id="PRU00047"/>
    </source>
</evidence>
<feature type="region of interest" description="Disordered" evidence="2">
    <location>
        <begin position="134"/>
        <end position="179"/>
    </location>
</feature>
<sequence>MPLTNAQLRAEIDRLTQAMVDRSKVPSHLPKFTGKRGEDVREWLFQVENACRINGIAIEGASTRLPGIAGSAMEKPASGWFLHWSSTIRNEEHTWGIFPPTRSYVKLENPGTLSDAMDLAVKYEVTHFVEDARDRQIRSDKKKTVGDDNEKQPRRFKGKPFRGKGRFKPRAKSESKETSTCYFCKKPGHVKADCYAWKNEQAKQGNDKPRQ</sequence>
<evidence type="ECO:0000313" key="5">
    <source>
        <dbReference type="Proteomes" id="UP000005238"/>
    </source>
</evidence>
<dbReference type="InterPro" id="IPR001878">
    <property type="entry name" value="Znf_CCHC"/>
</dbReference>
<dbReference type="GO" id="GO:0003676">
    <property type="term" value="F:nucleic acid binding"/>
    <property type="evidence" value="ECO:0007669"/>
    <property type="project" value="InterPro"/>
</dbReference>
<dbReference type="SUPFAM" id="SSF57756">
    <property type="entry name" value="Retrovirus zinc finger-like domains"/>
    <property type="match status" value="1"/>
</dbReference>
<organism evidence="4 5">
    <name type="scientific">Phytophthora ramorum</name>
    <name type="common">Sudden oak death agent</name>
    <dbReference type="NCBI Taxonomy" id="164328"/>
    <lineage>
        <taxon>Eukaryota</taxon>
        <taxon>Sar</taxon>
        <taxon>Stramenopiles</taxon>
        <taxon>Oomycota</taxon>
        <taxon>Peronosporomycetes</taxon>
        <taxon>Peronosporales</taxon>
        <taxon>Peronosporaceae</taxon>
        <taxon>Phytophthora</taxon>
    </lineage>
</organism>
<accession>H3H879</accession>
<reference evidence="5" key="1">
    <citation type="journal article" date="2006" name="Science">
        <title>Phytophthora genome sequences uncover evolutionary origins and mechanisms of pathogenesis.</title>
        <authorList>
            <person name="Tyler B.M."/>
            <person name="Tripathy S."/>
            <person name="Zhang X."/>
            <person name="Dehal P."/>
            <person name="Jiang R.H."/>
            <person name="Aerts A."/>
            <person name="Arredondo F.D."/>
            <person name="Baxter L."/>
            <person name="Bensasson D."/>
            <person name="Beynon J.L."/>
            <person name="Chapman J."/>
            <person name="Damasceno C.M."/>
            <person name="Dorrance A.E."/>
            <person name="Dou D."/>
            <person name="Dickerman A.W."/>
            <person name="Dubchak I.L."/>
            <person name="Garbelotto M."/>
            <person name="Gijzen M."/>
            <person name="Gordon S.G."/>
            <person name="Govers F."/>
            <person name="Grunwald N.J."/>
            <person name="Huang W."/>
            <person name="Ivors K.L."/>
            <person name="Jones R.W."/>
            <person name="Kamoun S."/>
            <person name="Krampis K."/>
            <person name="Lamour K.H."/>
            <person name="Lee M.K."/>
            <person name="McDonald W.H."/>
            <person name="Medina M."/>
            <person name="Meijer H.J."/>
            <person name="Nordberg E.K."/>
            <person name="Maclean D.J."/>
            <person name="Ospina-Giraldo M.D."/>
            <person name="Morris P.F."/>
            <person name="Phuntumart V."/>
            <person name="Putnam N.H."/>
            <person name="Rash S."/>
            <person name="Rose J.K."/>
            <person name="Sakihama Y."/>
            <person name="Salamov A.A."/>
            <person name="Savidor A."/>
            <person name="Scheuring C.F."/>
            <person name="Smith B.M."/>
            <person name="Sobral B.W."/>
            <person name="Terry A."/>
            <person name="Torto-Alalibo T.A."/>
            <person name="Win J."/>
            <person name="Xu Z."/>
            <person name="Zhang H."/>
            <person name="Grigoriev I.V."/>
            <person name="Rokhsar D.S."/>
            <person name="Boore J.L."/>
        </authorList>
    </citation>
    <scope>NUCLEOTIDE SEQUENCE [LARGE SCALE GENOMIC DNA]</scope>
    <source>
        <strain evidence="5">Pr102</strain>
    </source>
</reference>
<dbReference type="Proteomes" id="UP000005238">
    <property type="component" value="Unassembled WGS sequence"/>
</dbReference>
<proteinExistence type="predicted"/>
<keyword evidence="1" id="KW-0479">Metal-binding</keyword>
<dbReference type="PROSITE" id="PS50158">
    <property type="entry name" value="ZF_CCHC"/>
    <property type="match status" value="1"/>
</dbReference>
<feature type="compositionally biased region" description="Basic residues" evidence="2">
    <location>
        <begin position="154"/>
        <end position="170"/>
    </location>
</feature>
<name>H3H879_PHYRM</name>
<dbReference type="SMART" id="SM00343">
    <property type="entry name" value="ZnF_C2HC"/>
    <property type="match status" value="1"/>
</dbReference>
<dbReference type="EnsemblProtists" id="Phyra86989">
    <property type="protein sequence ID" value="Phyra86989"/>
    <property type="gene ID" value="Phyra86989"/>
</dbReference>
<feature type="domain" description="CCHC-type" evidence="3">
    <location>
        <begin position="181"/>
        <end position="194"/>
    </location>
</feature>
<dbReference type="HOGENOM" id="CLU_085561_0_0_1"/>
<evidence type="ECO:0000313" key="4">
    <source>
        <dbReference type="EnsemblProtists" id="Phyra86989"/>
    </source>
</evidence>
<keyword evidence="1" id="KW-0862">Zinc</keyword>
<dbReference type="InParanoid" id="H3H879"/>
<protein>
    <recommendedName>
        <fullName evidence="3">CCHC-type domain-containing protein</fullName>
    </recommendedName>
</protein>
<keyword evidence="1" id="KW-0863">Zinc-finger</keyword>
<dbReference type="EMBL" id="DS567318">
    <property type="status" value="NOT_ANNOTATED_CDS"/>
    <property type="molecule type" value="Genomic_DNA"/>
</dbReference>
<evidence type="ECO:0000256" key="2">
    <source>
        <dbReference type="SAM" id="MobiDB-lite"/>
    </source>
</evidence>
<evidence type="ECO:0000259" key="3">
    <source>
        <dbReference type="PROSITE" id="PS50158"/>
    </source>
</evidence>
<dbReference type="OMA" id="FADQSPK"/>
<feature type="compositionally biased region" description="Basic and acidic residues" evidence="2">
    <location>
        <begin position="134"/>
        <end position="153"/>
    </location>
</feature>
<reference evidence="4" key="2">
    <citation type="submission" date="2015-06" db="UniProtKB">
        <authorList>
            <consortium name="EnsemblProtists"/>
        </authorList>
    </citation>
    <scope>IDENTIFICATION</scope>
    <source>
        <strain evidence="4">Pr102</strain>
    </source>
</reference>
<dbReference type="Pfam" id="PF00098">
    <property type="entry name" value="zf-CCHC"/>
    <property type="match status" value="1"/>
</dbReference>
<dbReference type="GO" id="GO:0008270">
    <property type="term" value="F:zinc ion binding"/>
    <property type="evidence" value="ECO:0007669"/>
    <property type="project" value="UniProtKB-KW"/>
</dbReference>